<dbReference type="Proteomes" id="UP000580654">
    <property type="component" value="Unassembled WGS sequence"/>
</dbReference>
<accession>A0A840Y4G6</accession>
<reference evidence="2 3" key="1">
    <citation type="submission" date="2020-08" db="EMBL/GenBank/DDBJ databases">
        <title>Genomic Encyclopedia of Type Strains, Phase IV (KMG-IV): sequencing the most valuable type-strain genomes for metagenomic binning, comparative biology and taxonomic classification.</title>
        <authorList>
            <person name="Goeker M."/>
        </authorList>
    </citation>
    <scope>NUCLEOTIDE SEQUENCE [LARGE SCALE GENOMIC DNA]</scope>
    <source>
        <strain evidence="2 3">DSM 25622</strain>
    </source>
</reference>
<comment type="caution">
    <text evidence="2">The sequence shown here is derived from an EMBL/GenBank/DDBJ whole genome shotgun (WGS) entry which is preliminary data.</text>
</comment>
<protein>
    <submittedName>
        <fullName evidence="2">MYXO-CTERM domain-containing protein</fullName>
    </submittedName>
</protein>
<gene>
    <name evidence="2" type="ORF">FHS87_002702</name>
</gene>
<keyword evidence="1" id="KW-0812">Transmembrane</keyword>
<keyword evidence="3" id="KW-1185">Reference proteome</keyword>
<sequence length="62" mass="6724">MVQTVGSILVFLVLLLAIPYIWPDSSSEPPVVMVVLLALAAVVALIIGRRRRARGWDGNPRG</sequence>
<name>A0A840Y4G6_9PROT</name>
<organism evidence="2 3">
    <name type="scientific">Muricoccus pecuniae</name>
    <dbReference type="NCBI Taxonomy" id="693023"/>
    <lineage>
        <taxon>Bacteria</taxon>
        <taxon>Pseudomonadati</taxon>
        <taxon>Pseudomonadota</taxon>
        <taxon>Alphaproteobacteria</taxon>
        <taxon>Acetobacterales</taxon>
        <taxon>Roseomonadaceae</taxon>
        <taxon>Muricoccus</taxon>
    </lineage>
</organism>
<evidence type="ECO:0000313" key="3">
    <source>
        <dbReference type="Proteomes" id="UP000580654"/>
    </source>
</evidence>
<evidence type="ECO:0000256" key="1">
    <source>
        <dbReference type="SAM" id="Phobius"/>
    </source>
</evidence>
<feature type="transmembrane region" description="Helical" evidence="1">
    <location>
        <begin position="29"/>
        <end position="47"/>
    </location>
</feature>
<keyword evidence="1" id="KW-0472">Membrane</keyword>
<dbReference type="AlphaFoldDB" id="A0A840Y4G6"/>
<proteinExistence type="predicted"/>
<dbReference type="RefSeq" id="WP_184519064.1">
    <property type="nucleotide sequence ID" value="NZ_JACIJD010000011.1"/>
</dbReference>
<keyword evidence="1" id="KW-1133">Transmembrane helix</keyword>
<dbReference type="EMBL" id="JACIJD010000011">
    <property type="protein sequence ID" value="MBB5694650.1"/>
    <property type="molecule type" value="Genomic_DNA"/>
</dbReference>
<evidence type="ECO:0000313" key="2">
    <source>
        <dbReference type="EMBL" id="MBB5694650.1"/>
    </source>
</evidence>